<keyword evidence="1" id="KW-0812">Transmembrane</keyword>
<accession>A0A9Q0M797</accession>
<comment type="caution">
    <text evidence="2">The sequence shown here is derived from an EMBL/GenBank/DDBJ whole genome shotgun (WGS) entry which is preliminary data.</text>
</comment>
<evidence type="ECO:0000313" key="3">
    <source>
        <dbReference type="Proteomes" id="UP001142055"/>
    </source>
</evidence>
<evidence type="ECO:0000256" key="1">
    <source>
        <dbReference type="SAM" id="Phobius"/>
    </source>
</evidence>
<dbReference type="EMBL" id="JAPWDV010000002">
    <property type="protein sequence ID" value="KAJ6218807.1"/>
    <property type="molecule type" value="Genomic_DNA"/>
</dbReference>
<evidence type="ECO:0000313" key="2">
    <source>
        <dbReference type="EMBL" id="KAJ6218807.1"/>
    </source>
</evidence>
<protein>
    <submittedName>
        <fullName evidence="2">Uncharacterized protein</fullName>
    </submittedName>
</protein>
<proteinExistence type="predicted"/>
<name>A0A9Q0M797_BLOTA</name>
<dbReference type="AlphaFoldDB" id="A0A9Q0M797"/>
<keyword evidence="1" id="KW-0472">Membrane</keyword>
<feature type="transmembrane region" description="Helical" evidence="1">
    <location>
        <begin position="42"/>
        <end position="65"/>
    </location>
</feature>
<keyword evidence="3" id="KW-1185">Reference proteome</keyword>
<organism evidence="2 3">
    <name type="scientific">Blomia tropicalis</name>
    <name type="common">Mite</name>
    <dbReference type="NCBI Taxonomy" id="40697"/>
    <lineage>
        <taxon>Eukaryota</taxon>
        <taxon>Metazoa</taxon>
        <taxon>Ecdysozoa</taxon>
        <taxon>Arthropoda</taxon>
        <taxon>Chelicerata</taxon>
        <taxon>Arachnida</taxon>
        <taxon>Acari</taxon>
        <taxon>Acariformes</taxon>
        <taxon>Sarcoptiformes</taxon>
        <taxon>Astigmata</taxon>
        <taxon>Glycyphagoidea</taxon>
        <taxon>Echimyopodidae</taxon>
        <taxon>Blomia</taxon>
    </lineage>
</organism>
<dbReference type="Proteomes" id="UP001142055">
    <property type="component" value="Chromosome 2"/>
</dbReference>
<reference evidence="2" key="1">
    <citation type="submission" date="2022-12" db="EMBL/GenBank/DDBJ databases">
        <title>Genome assemblies of Blomia tropicalis.</title>
        <authorList>
            <person name="Cui Y."/>
        </authorList>
    </citation>
    <scope>NUCLEOTIDE SEQUENCE</scope>
    <source>
        <tissue evidence="2">Adult mites</tissue>
    </source>
</reference>
<sequence length="150" mass="17124">MIVMNPPIIFNFTTVKTTKPTPTPTTTTSMRLISTTHDHETIWIIGGICLLFLVICIIFCLLIVYRYQSSDYNTFQTPKSFLVKQTRSNVSNGRGGTRQSGTKLVPIDSKRNSAKRFKTISQRVIQFTISKRQQSELSNIDFNRIQFIGQ</sequence>
<gene>
    <name evidence="2" type="ORF">RDWZM_004619</name>
</gene>
<keyword evidence="1" id="KW-1133">Transmembrane helix</keyword>